<evidence type="ECO:0000256" key="1">
    <source>
        <dbReference type="SAM" id="MobiDB-lite"/>
    </source>
</evidence>
<evidence type="ECO:0000256" key="2">
    <source>
        <dbReference type="SAM" id="SignalP"/>
    </source>
</evidence>
<organism evidence="3 4">
    <name type="scientific">Novosphingobium resinovorum</name>
    <dbReference type="NCBI Taxonomy" id="158500"/>
    <lineage>
        <taxon>Bacteria</taxon>
        <taxon>Pseudomonadati</taxon>
        <taxon>Pseudomonadota</taxon>
        <taxon>Alphaproteobacteria</taxon>
        <taxon>Sphingomonadales</taxon>
        <taxon>Sphingomonadaceae</taxon>
        <taxon>Novosphingobium</taxon>
    </lineage>
</organism>
<dbReference type="Proteomes" id="UP000024329">
    <property type="component" value="Unassembled WGS sequence"/>
</dbReference>
<dbReference type="EMBL" id="JFYZ01000003">
    <property type="protein sequence ID" value="EZP83198.1"/>
    <property type="molecule type" value="Genomic_DNA"/>
</dbReference>
<dbReference type="PATRIC" id="fig|158500.4.peg.1339"/>
<keyword evidence="2" id="KW-0732">Signal</keyword>
<dbReference type="STRING" id="158500.BES08_05595"/>
<name>A0A031K2D9_9SPHN</name>
<evidence type="ECO:0008006" key="5">
    <source>
        <dbReference type="Google" id="ProtNLM"/>
    </source>
</evidence>
<feature type="signal peptide" evidence="2">
    <location>
        <begin position="1"/>
        <end position="25"/>
    </location>
</feature>
<feature type="chain" id="PRO_5001557133" description="Lipoprotein" evidence="2">
    <location>
        <begin position="26"/>
        <end position="112"/>
    </location>
</feature>
<protein>
    <recommendedName>
        <fullName evidence="5">Lipoprotein</fullName>
    </recommendedName>
</protein>
<feature type="compositionally biased region" description="Pro residues" evidence="1">
    <location>
        <begin position="82"/>
        <end position="94"/>
    </location>
</feature>
<evidence type="ECO:0000313" key="4">
    <source>
        <dbReference type="Proteomes" id="UP000024329"/>
    </source>
</evidence>
<evidence type="ECO:0000313" key="3">
    <source>
        <dbReference type="EMBL" id="EZP83198.1"/>
    </source>
</evidence>
<gene>
    <name evidence="3" type="ORF">BV97_01303</name>
</gene>
<reference evidence="3 4" key="1">
    <citation type="submission" date="2014-03" db="EMBL/GenBank/DDBJ databases">
        <title>Whole genome sequence of Novosphingobium resinovorum KF1.</title>
        <authorList>
            <person name="Gan H.M."/>
            <person name="Gan H.Y."/>
            <person name="Chew T.H."/>
            <person name="Savka M.A."/>
        </authorList>
    </citation>
    <scope>NUCLEOTIDE SEQUENCE [LARGE SCALE GENOMIC DNA]</scope>
    <source>
        <strain evidence="3 4">KF1</strain>
    </source>
</reference>
<sequence length="112" mass="10959">MIALSLLHRPLGKALIGLAGLFSLAGCSQPPAPAPTESTAEDAAAEAKARAKAEREAKLAAFYGGDAPASEQASKKDDGPANSPPPPAAPPPSAPSIGSALAAPDPGIGKVE</sequence>
<feature type="compositionally biased region" description="Low complexity" evidence="1">
    <location>
        <begin position="95"/>
        <end position="104"/>
    </location>
</feature>
<proteinExistence type="predicted"/>
<dbReference type="AlphaFoldDB" id="A0A031K2D9"/>
<dbReference type="RefSeq" id="WP_036524302.1">
    <property type="nucleotide sequence ID" value="NZ_JFYZ01000003.1"/>
</dbReference>
<feature type="region of interest" description="Disordered" evidence="1">
    <location>
        <begin position="27"/>
        <end position="112"/>
    </location>
</feature>
<comment type="caution">
    <text evidence="3">The sequence shown here is derived from an EMBL/GenBank/DDBJ whole genome shotgun (WGS) entry which is preliminary data.</text>
</comment>
<accession>A0A031K2D9</accession>
<feature type="compositionally biased region" description="Basic and acidic residues" evidence="1">
    <location>
        <begin position="45"/>
        <end position="58"/>
    </location>
</feature>